<evidence type="ECO:0000313" key="2">
    <source>
        <dbReference type="EMBL" id="PWA38486.1"/>
    </source>
</evidence>
<comment type="similarity">
    <text evidence="1">Belongs to the alkB family.</text>
</comment>
<dbReference type="GO" id="GO:0032451">
    <property type="term" value="F:demethylase activity"/>
    <property type="evidence" value="ECO:0007669"/>
    <property type="project" value="InterPro"/>
</dbReference>
<proteinExistence type="inferred from homology"/>
<dbReference type="Proteomes" id="UP000245207">
    <property type="component" value="Unassembled WGS sequence"/>
</dbReference>
<gene>
    <name evidence="2" type="ORF">CTI12_AA523630</name>
</gene>
<dbReference type="InterPro" id="IPR037151">
    <property type="entry name" value="AlkB-like_sf"/>
</dbReference>
<evidence type="ECO:0000256" key="1">
    <source>
        <dbReference type="ARBA" id="ARBA00007879"/>
    </source>
</evidence>
<dbReference type="InterPro" id="IPR044842">
    <property type="entry name" value="ALKBH9B/ALKBH10B-like"/>
</dbReference>
<dbReference type="EMBL" id="PKPP01015578">
    <property type="protein sequence ID" value="PWA38486.1"/>
    <property type="molecule type" value="Genomic_DNA"/>
</dbReference>
<dbReference type="AlphaFoldDB" id="A0A2U1KNZ1"/>
<dbReference type="PANTHER" id="PTHR31447:SF16">
    <property type="entry name" value="ALPHA-KETOGLUTARATE-DEPENDENT DIOXYGENASE ALKB-LIKE SUPERFAMILY"/>
    <property type="match status" value="1"/>
</dbReference>
<dbReference type="STRING" id="35608.A0A2U1KNZ1"/>
<sequence>MTKGFMAKESVKGHAYGLQAISSQFQLLLKVNVVRGLKLYENILTDTELTRLNDYVNKLRCCTLISVINRSTGHIEPIPASLEGVINHLIKYHLISENRRPNNCIINFFDEGEYSQPFLKPPHLDQPISTLVLSESTMAFGRTLVCHKDGNYKGPLMLSLNEG</sequence>
<reference evidence="2 3" key="1">
    <citation type="journal article" date="2018" name="Mol. Plant">
        <title>The genome of Artemisia annua provides insight into the evolution of Asteraceae family and artemisinin biosynthesis.</title>
        <authorList>
            <person name="Shen Q."/>
            <person name="Zhang L."/>
            <person name="Liao Z."/>
            <person name="Wang S."/>
            <person name="Yan T."/>
            <person name="Shi P."/>
            <person name="Liu M."/>
            <person name="Fu X."/>
            <person name="Pan Q."/>
            <person name="Wang Y."/>
            <person name="Lv Z."/>
            <person name="Lu X."/>
            <person name="Zhang F."/>
            <person name="Jiang W."/>
            <person name="Ma Y."/>
            <person name="Chen M."/>
            <person name="Hao X."/>
            <person name="Li L."/>
            <person name="Tang Y."/>
            <person name="Lv G."/>
            <person name="Zhou Y."/>
            <person name="Sun X."/>
            <person name="Brodelius P.E."/>
            <person name="Rose J.K.C."/>
            <person name="Tang K."/>
        </authorList>
    </citation>
    <scope>NUCLEOTIDE SEQUENCE [LARGE SCALE GENOMIC DNA]</scope>
    <source>
        <strain evidence="3">cv. Huhao1</strain>
        <tissue evidence="2">Leaf</tissue>
    </source>
</reference>
<keyword evidence="3" id="KW-1185">Reference proteome</keyword>
<comment type="caution">
    <text evidence="2">The sequence shown here is derived from an EMBL/GenBank/DDBJ whole genome shotgun (WGS) entry which is preliminary data.</text>
</comment>
<dbReference type="GO" id="GO:0006402">
    <property type="term" value="P:mRNA catabolic process"/>
    <property type="evidence" value="ECO:0007669"/>
    <property type="project" value="InterPro"/>
</dbReference>
<dbReference type="Gene3D" id="2.60.120.590">
    <property type="entry name" value="Alpha-ketoglutarate-dependent dioxygenase AlkB-like"/>
    <property type="match status" value="1"/>
</dbReference>
<protein>
    <submittedName>
        <fullName evidence="2">Oxidoreductase, 2OG-Fe(II) oxygenase family protein</fullName>
    </submittedName>
</protein>
<organism evidence="2 3">
    <name type="scientific">Artemisia annua</name>
    <name type="common">Sweet wormwood</name>
    <dbReference type="NCBI Taxonomy" id="35608"/>
    <lineage>
        <taxon>Eukaryota</taxon>
        <taxon>Viridiplantae</taxon>
        <taxon>Streptophyta</taxon>
        <taxon>Embryophyta</taxon>
        <taxon>Tracheophyta</taxon>
        <taxon>Spermatophyta</taxon>
        <taxon>Magnoliopsida</taxon>
        <taxon>eudicotyledons</taxon>
        <taxon>Gunneridae</taxon>
        <taxon>Pentapetalae</taxon>
        <taxon>asterids</taxon>
        <taxon>campanulids</taxon>
        <taxon>Asterales</taxon>
        <taxon>Asteraceae</taxon>
        <taxon>Asteroideae</taxon>
        <taxon>Anthemideae</taxon>
        <taxon>Artemisiinae</taxon>
        <taxon>Artemisia</taxon>
    </lineage>
</organism>
<accession>A0A2U1KNZ1</accession>
<name>A0A2U1KNZ1_ARTAN</name>
<dbReference type="PANTHER" id="PTHR31447">
    <property type="entry name" value="HYDROXYPROLINE-RICH GLYCOPROTEIN FAMILY PROTEIN-RELATED"/>
    <property type="match status" value="1"/>
</dbReference>
<evidence type="ECO:0000313" key="3">
    <source>
        <dbReference type="Proteomes" id="UP000245207"/>
    </source>
</evidence>
<dbReference type="GO" id="GO:0003729">
    <property type="term" value="F:mRNA binding"/>
    <property type="evidence" value="ECO:0007669"/>
    <property type="project" value="InterPro"/>
</dbReference>
<dbReference type="OrthoDB" id="1916097at2759"/>